<proteinExistence type="predicted"/>
<dbReference type="EMBL" id="PQXO01000169">
    <property type="protein sequence ID" value="TGO88325.1"/>
    <property type="molecule type" value="Genomic_DNA"/>
</dbReference>
<sequence length="80" mass="8727">MSKRNAVVRVEYLPNALQRAALPQLHSDPANSAMAAMSNVHCPLRIDFLMSNCAGMPTAPESQNFIRSDSKSTESPTPRV</sequence>
<evidence type="ECO:0000313" key="3">
    <source>
        <dbReference type="Proteomes" id="UP000297280"/>
    </source>
</evidence>
<evidence type="ECO:0000313" key="2">
    <source>
        <dbReference type="EMBL" id="TGO88325.1"/>
    </source>
</evidence>
<feature type="region of interest" description="Disordered" evidence="1">
    <location>
        <begin position="58"/>
        <end position="80"/>
    </location>
</feature>
<comment type="caution">
    <text evidence="2">The sequence shown here is derived from an EMBL/GenBank/DDBJ whole genome shotgun (WGS) entry which is preliminary data.</text>
</comment>
<dbReference type="Proteomes" id="UP000297280">
    <property type="component" value="Unassembled WGS sequence"/>
</dbReference>
<accession>A0A4Z1KUX0</accession>
<gene>
    <name evidence="2" type="ORF">BPOR_0169g00040</name>
</gene>
<keyword evidence="3" id="KW-1185">Reference proteome</keyword>
<organism evidence="2 3">
    <name type="scientific">Botrytis porri</name>
    <dbReference type="NCBI Taxonomy" id="87229"/>
    <lineage>
        <taxon>Eukaryota</taxon>
        <taxon>Fungi</taxon>
        <taxon>Dikarya</taxon>
        <taxon>Ascomycota</taxon>
        <taxon>Pezizomycotina</taxon>
        <taxon>Leotiomycetes</taxon>
        <taxon>Helotiales</taxon>
        <taxon>Sclerotiniaceae</taxon>
        <taxon>Botrytis</taxon>
    </lineage>
</organism>
<reference evidence="2 3" key="1">
    <citation type="submission" date="2017-12" db="EMBL/GenBank/DDBJ databases">
        <title>Comparative genomics of Botrytis spp.</title>
        <authorList>
            <person name="Valero-Jimenez C.A."/>
            <person name="Tapia P."/>
            <person name="Veloso J."/>
            <person name="Silva-Moreno E."/>
            <person name="Staats M."/>
            <person name="Valdes J.H."/>
            <person name="Van Kan J.A.L."/>
        </authorList>
    </citation>
    <scope>NUCLEOTIDE SEQUENCE [LARGE SCALE GENOMIC DNA]</scope>
    <source>
        <strain evidence="2 3">MUCL3349</strain>
    </source>
</reference>
<dbReference type="AlphaFoldDB" id="A0A4Z1KUX0"/>
<evidence type="ECO:0000256" key="1">
    <source>
        <dbReference type="SAM" id="MobiDB-lite"/>
    </source>
</evidence>
<name>A0A4Z1KUX0_9HELO</name>
<feature type="compositionally biased region" description="Polar residues" evidence="1">
    <location>
        <begin position="60"/>
        <end position="80"/>
    </location>
</feature>
<protein>
    <submittedName>
        <fullName evidence="2">Uncharacterized protein</fullName>
    </submittedName>
</protein>